<evidence type="ECO:0000313" key="3">
    <source>
        <dbReference type="Proteomes" id="UP000694392"/>
    </source>
</evidence>
<dbReference type="Proteomes" id="UP000694392">
    <property type="component" value="Unplaced"/>
</dbReference>
<feature type="region of interest" description="Disordered" evidence="1">
    <location>
        <begin position="115"/>
        <end position="137"/>
    </location>
</feature>
<keyword evidence="3" id="KW-1185">Reference proteome</keyword>
<feature type="region of interest" description="Disordered" evidence="1">
    <location>
        <begin position="13"/>
        <end position="48"/>
    </location>
</feature>
<reference evidence="2" key="1">
    <citation type="submission" date="2025-08" db="UniProtKB">
        <authorList>
            <consortium name="Ensembl"/>
        </authorList>
    </citation>
    <scope>IDENTIFICATION</scope>
</reference>
<evidence type="ECO:0000256" key="1">
    <source>
        <dbReference type="SAM" id="MobiDB-lite"/>
    </source>
</evidence>
<dbReference type="GO" id="GO:0005801">
    <property type="term" value="C:cis-Golgi network"/>
    <property type="evidence" value="ECO:0007669"/>
    <property type="project" value="TreeGrafter"/>
</dbReference>
<accession>A0A8D0GN49</accession>
<dbReference type="GO" id="GO:0005793">
    <property type="term" value="C:endoplasmic reticulum-Golgi intermediate compartment"/>
    <property type="evidence" value="ECO:0007669"/>
    <property type="project" value="TreeGrafter"/>
</dbReference>
<feature type="compositionally biased region" description="Basic and acidic residues" evidence="1">
    <location>
        <begin position="128"/>
        <end position="137"/>
    </location>
</feature>
<dbReference type="GO" id="GO:0016020">
    <property type="term" value="C:membrane"/>
    <property type="evidence" value="ECO:0007669"/>
    <property type="project" value="TreeGrafter"/>
</dbReference>
<sequence>MLSRLSGIANTVLQELSGDAADGDAETPPAGPVPEPGQDSGGEEAPEDVLERLAQTERLLVQLKDLVREKDAQLQQKEVALQEEKQAAEGKLMKLKIQAKAKLTSLNKRIEELTKQEAALPGEQNGQDAREGQGEEVEALKQRLQEQEETLGKLREQLAATTDSLTEMQAEKAAQLSSLQEIIQEKDARLEEQARWHQAELHQLVARSDLEAEMQQNLRTLQRRLEEQEVALLG</sequence>
<dbReference type="Ensembl" id="ENSSPUT00000009241.1">
    <property type="protein sequence ID" value="ENSSPUP00000008663.1"/>
    <property type="gene ID" value="ENSSPUG00000006737.1"/>
</dbReference>
<dbReference type="PANTHER" id="PTHR18887">
    <property type="entry name" value="GOLGI-ASSOCIATED PROTEIN GCP360-RELATED"/>
    <property type="match status" value="1"/>
</dbReference>
<name>A0A8D0GN49_SPHPU</name>
<dbReference type="PANTHER" id="PTHR18887:SF2">
    <property type="entry name" value="GOLGIN SUBFAMILY B MEMBER 1"/>
    <property type="match status" value="1"/>
</dbReference>
<proteinExistence type="predicted"/>
<evidence type="ECO:0000313" key="2">
    <source>
        <dbReference type="Ensembl" id="ENSSPUP00000008663.1"/>
    </source>
</evidence>
<dbReference type="AlphaFoldDB" id="A0A8D0GN49"/>
<dbReference type="GeneTree" id="ENSGT00730000111007"/>
<dbReference type="InterPro" id="IPR026202">
    <property type="entry name" value="GOLGB1"/>
</dbReference>
<reference evidence="2" key="2">
    <citation type="submission" date="2025-09" db="UniProtKB">
        <authorList>
            <consortium name="Ensembl"/>
        </authorList>
    </citation>
    <scope>IDENTIFICATION</scope>
</reference>
<organism evidence="2 3">
    <name type="scientific">Sphenodon punctatus</name>
    <name type="common">Tuatara</name>
    <name type="synonym">Hatteria punctata</name>
    <dbReference type="NCBI Taxonomy" id="8508"/>
    <lineage>
        <taxon>Eukaryota</taxon>
        <taxon>Metazoa</taxon>
        <taxon>Chordata</taxon>
        <taxon>Craniata</taxon>
        <taxon>Vertebrata</taxon>
        <taxon>Euteleostomi</taxon>
        <taxon>Lepidosauria</taxon>
        <taxon>Sphenodontia</taxon>
        <taxon>Sphenodontidae</taxon>
        <taxon>Sphenodon</taxon>
    </lineage>
</organism>
<protein>
    <submittedName>
        <fullName evidence="2">Uncharacterized protein</fullName>
    </submittedName>
</protein>